<accession>S9RMH0</accession>
<gene>
    <name evidence="1" type="ORF">SOCG_02590</name>
</gene>
<dbReference type="EMBL" id="KE503206">
    <property type="protein sequence ID" value="EPX75114.1"/>
    <property type="molecule type" value="Genomic_DNA"/>
</dbReference>
<dbReference type="InterPro" id="IPR036412">
    <property type="entry name" value="HAD-like_sf"/>
</dbReference>
<evidence type="ECO:0000313" key="2">
    <source>
        <dbReference type="Proteomes" id="UP000016088"/>
    </source>
</evidence>
<dbReference type="AlphaFoldDB" id="S9RMH0"/>
<name>S9RMH0_SCHOY</name>
<dbReference type="OMA" id="STTDMEC"/>
<organism evidence="1 2">
    <name type="scientific">Schizosaccharomyces octosporus (strain yFS286)</name>
    <name type="common">Fission yeast</name>
    <name type="synonym">Octosporomyces octosporus</name>
    <dbReference type="NCBI Taxonomy" id="483514"/>
    <lineage>
        <taxon>Eukaryota</taxon>
        <taxon>Fungi</taxon>
        <taxon>Dikarya</taxon>
        <taxon>Ascomycota</taxon>
        <taxon>Taphrinomycotina</taxon>
        <taxon>Schizosaccharomycetes</taxon>
        <taxon>Schizosaccharomycetales</taxon>
        <taxon>Schizosaccharomycetaceae</taxon>
        <taxon>Schizosaccharomyces</taxon>
    </lineage>
</organism>
<evidence type="ECO:0000313" key="1">
    <source>
        <dbReference type="EMBL" id="EPX75114.1"/>
    </source>
</evidence>
<dbReference type="PANTHER" id="PTHR28181:SF1">
    <property type="entry name" value="COLD TOLERANCE PROTEIN 1"/>
    <property type="match status" value="1"/>
</dbReference>
<sequence>MLFVVDFDETITAHDTISCLANAANKPDVWKFLANSYWEEYMAWKSGLPKLTTLSSHLNLLQAGGFAETASLQRVQSYKFFQGLSMEQLDAVASSITLRDGFDKFLQSLMPRLRDRSDEFHILSINWSSRVIQNTLRRIPGIDVGLVTIHSNDLEVDPTTRLTTGNIVPYHTTTLVMTADDKTREFMAIVQQASSASSHPHTTVYIGDSSTDFGCFVQATIGILFLANEQSKLTLESFTDVTLLNIDPSFPNFNLNESSQLHPIPRSQSRPSKVLNTFNTTIYTCDQWSILAQVFWR</sequence>
<dbReference type="HOGENOM" id="CLU_056574_2_0_1"/>
<dbReference type="PANTHER" id="PTHR28181">
    <property type="entry name" value="UPF0655 PROTEIN YCR015C"/>
    <property type="match status" value="1"/>
</dbReference>
<dbReference type="VEuPathDB" id="FungiDB:SOCG_02590"/>
<reference evidence="1 2" key="1">
    <citation type="journal article" date="2011" name="Science">
        <title>Comparative functional genomics of the fission yeasts.</title>
        <authorList>
            <person name="Rhind N."/>
            <person name="Chen Z."/>
            <person name="Yassour M."/>
            <person name="Thompson D.A."/>
            <person name="Haas B.J."/>
            <person name="Habib N."/>
            <person name="Wapinski I."/>
            <person name="Roy S."/>
            <person name="Lin M.F."/>
            <person name="Heiman D.I."/>
            <person name="Young S.K."/>
            <person name="Furuya K."/>
            <person name="Guo Y."/>
            <person name="Pidoux A."/>
            <person name="Chen H.M."/>
            <person name="Robbertse B."/>
            <person name="Goldberg J.M."/>
            <person name="Aoki K."/>
            <person name="Bayne E.H."/>
            <person name="Berlin A.M."/>
            <person name="Desjardins C.A."/>
            <person name="Dobbs E."/>
            <person name="Dukaj L."/>
            <person name="Fan L."/>
            <person name="FitzGerald M.G."/>
            <person name="French C."/>
            <person name="Gujja S."/>
            <person name="Hansen K."/>
            <person name="Keifenheim D."/>
            <person name="Levin J.Z."/>
            <person name="Mosher R.A."/>
            <person name="Mueller C.A."/>
            <person name="Pfiffner J."/>
            <person name="Priest M."/>
            <person name="Russ C."/>
            <person name="Smialowska A."/>
            <person name="Swoboda P."/>
            <person name="Sykes S.M."/>
            <person name="Vaughn M."/>
            <person name="Vengrova S."/>
            <person name="Yoder R."/>
            <person name="Zeng Q."/>
            <person name="Allshire R."/>
            <person name="Baulcombe D."/>
            <person name="Birren B.W."/>
            <person name="Brown W."/>
            <person name="Ekwall K."/>
            <person name="Kellis M."/>
            <person name="Leatherwood J."/>
            <person name="Levin H."/>
            <person name="Margalit H."/>
            <person name="Martienssen R."/>
            <person name="Nieduszynski C.A."/>
            <person name="Spatafora J.W."/>
            <person name="Friedman N."/>
            <person name="Dalgaard J.Z."/>
            <person name="Baumann P."/>
            <person name="Niki H."/>
            <person name="Regev A."/>
            <person name="Nusbaum C."/>
        </authorList>
    </citation>
    <scope>NUCLEOTIDE SEQUENCE [LARGE SCALE GENOMIC DNA]</scope>
    <source>
        <strain evidence="2">yFS286</strain>
    </source>
</reference>
<dbReference type="Proteomes" id="UP000016088">
    <property type="component" value="Unassembled WGS sequence"/>
</dbReference>
<dbReference type="OrthoDB" id="10255128at2759"/>
<protein>
    <submittedName>
        <fullName evidence="1">Fungal protein</fullName>
    </submittedName>
</protein>
<dbReference type="GeneID" id="25031566"/>
<dbReference type="InterPro" id="IPR050849">
    <property type="entry name" value="HAD-like_hydrolase_phosphatase"/>
</dbReference>
<dbReference type="RefSeq" id="XP_013016536.1">
    <property type="nucleotide sequence ID" value="XM_013161082.1"/>
</dbReference>
<proteinExistence type="predicted"/>
<dbReference type="SUPFAM" id="SSF56784">
    <property type="entry name" value="HAD-like"/>
    <property type="match status" value="1"/>
</dbReference>
<dbReference type="eggNOG" id="ENOG502S7B4">
    <property type="taxonomic scope" value="Eukaryota"/>
</dbReference>
<keyword evidence="2" id="KW-1185">Reference proteome</keyword>
<dbReference type="InterPro" id="IPR023214">
    <property type="entry name" value="HAD_sf"/>
</dbReference>
<dbReference type="Gene3D" id="3.40.50.1000">
    <property type="entry name" value="HAD superfamily/HAD-like"/>
    <property type="match status" value="1"/>
</dbReference>